<organism evidence="1">
    <name type="scientific">Culex pipiens</name>
    <name type="common">House mosquito</name>
    <dbReference type="NCBI Taxonomy" id="7175"/>
    <lineage>
        <taxon>Eukaryota</taxon>
        <taxon>Metazoa</taxon>
        <taxon>Ecdysozoa</taxon>
        <taxon>Arthropoda</taxon>
        <taxon>Hexapoda</taxon>
        <taxon>Insecta</taxon>
        <taxon>Pterygota</taxon>
        <taxon>Neoptera</taxon>
        <taxon>Endopterygota</taxon>
        <taxon>Diptera</taxon>
        <taxon>Nematocera</taxon>
        <taxon>Culicoidea</taxon>
        <taxon>Culicidae</taxon>
        <taxon>Culicinae</taxon>
        <taxon>Culicini</taxon>
        <taxon>Culex</taxon>
        <taxon>Culex</taxon>
    </lineage>
</organism>
<name>A0A8D8CK93_CULPI</name>
<protein>
    <submittedName>
        <fullName evidence="1">(northern house mosquito) hypothetical protein</fullName>
    </submittedName>
</protein>
<sequence>MRRNSAKFRGGTVWLHDSVVRKEILRLSVDLFWCDLPHVAELQVLGDESVILRLLLRISFERMLQRVEAASCVEPVVFQKRHHFFALGKLHYVTAVGIPSCVLEEVILTVAFRR</sequence>
<proteinExistence type="predicted"/>
<reference evidence="1" key="1">
    <citation type="submission" date="2021-05" db="EMBL/GenBank/DDBJ databases">
        <authorList>
            <person name="Alioto T."/>
            <person name="Alioto T."/>
            <person name="Gomez Garrido J."/>
        </authorList>
    </citation>
    <scope>NUCLEOTIDE SEQUENCE</scope>
</reference>
<accession>A0A8D8CK93</accession>
<dbReference type="EMBL" id="HBUE01121755">
    <property type="protein sequence ID" value="CAG6492697.1"/>
    <property type="molecule type" value="Transcribed_RNA"/>
</dbReference>
<evidence type="ECO:0000313" key="1">
    <source>
        <dbReference type="EMBL" id="CAG6492697.1"/>
    </source>
</evidence>
<dbReference type="AlphaFoldDB" id="A0A8D8CK93"/>